<name>A0ABD3VKU8_SINWO</name>
<reference evidence="4 5" key="1">
    <citation type="submission" date="2024-11" db="EMBL/GenBank/DDBJ databases">
        <title>Chromosome-level genome assembly of the freshwater bivalve Anodonta woodiana.</title>
        <authorList>
            <person name="Chen X."/>
        </authorList>
    </citation>
    <scope>NUCLEOTIDE SEQUENCE [LARGE SCALE GENOMIC DNA]</scope>
    <source>
        <strain evidence="4">MN2024</strain>
        <tissue evidence="4">Gills</tissue>
    </source>
</reference>
<feature type="compositionally biased region" description="Low complexity" evidence="1">
    <location>
        <begin position="146"/>
        <end position="157"/>
    </location>
</feature>
<comment type="caution">
    <text evidence="4">The sequence shown here is derived from an EMBL/GenBank/DDBJ whole genome shotgun (WGS) entry which is preliminary data.</text>
</comment>
<keyword evidence="2" id="KW-0472">Membrane</keyword>
<feature type="signal peptide" evidence="3">
    <location>
        <begin position="1"/>
        <end position="21"/>
    </location>
</feature>
<proteinExistence type="predicted"/>
<evidence type="ECO:0000313" key="5">
    <source>
        <dbReference type="Proteomes" id="UP001634394"/>
    </source>
</evidence>
<keyword evidence="5" id="KW-1185">Reference proteome</keyword>
<protein>
    <submittedName>
        <fullName evidence="4">Uncharacterized protein</fullName>
    </submittedName>
</protein>
<keyword evidence="3" id="KW-0732">Signal</keyword>
<keyword evidence="2" id="KW-0812">Transmembrane</keyword>
<evidence type="ECO:0000256" key="2">
    <source>
        <dbReference type="SAM" id="Phobius"/>
    </source>
</evidence>
<dbReference type="EMBL" id="JBJQND010000011">
    <property type="protein sequence ID" value="KAL3861157.1"/>
    <property type="molecule type" value="Genomic_DNA"/>
</dbReference>
<evidence type="ECO:0000256" key="3">
    <source>
        <dbReference type="SAM" id="SignalP"/>
    </source>
</evidence>
<evidence type="ECO:0000256" key="1">
    <source>
        <dbReference type="SAM" id="MobiDB-lite"/>
    </source>
</evidence>
<feature type="region of interest" description="Disordered" evidence="1">
    <location>
        <begin position="141"/>
        <end position="188"/>
    </location>
</feature>
<dbReference type="AlphaFoldDB" id="A0ABD3VKU8"/>
<organism evidence="4 5">
    <name type="scientific">Sinanodonta woodiana</name>
    <name type="common">Chinese pond mussel</name>
    <name type="synonym">Anodonta woodiana</name>
    <dbReference type="NCBI Taxonomy" id="1069815"/>
    <lineage>
        <taxon>Eukaryota</taxon>
        <taxon>Metazoa</taxon>
        <taxon>Spiralia</taxon>
        <taxon>Lophotrochozoa</taxon>
        <taxon>Mollusca</taxon>
        <taxon>Bivalvia</taxon>
        <taxon>Autobranchia</taxon>
        <taxon>Heteroconchia</taxon>
        <taxon>Palaeoheterodonta</taxon>
        <taxon>Unionida</taxon>
        <taxon>Unionoidea</taxon>
        <taxon>Unionidae</taxon>
        <taxon>Unioninae</taxon>
        <taxon>Sinanodonta</taxon>
    </lineage>
</organism>
<gene>
    <name evidence="4" type="ORF">ACJMK2_007222</name>
</gene>
<feature type="chain" id="PRO_5044765822" evidence="3">
    <location>
        <begin position="22"/>
        <end position="236"/>
    </location>
</feature>
<dbReference type="Proteomes" id="UP001634394">
    <property type="component" value="Unassembled WGS sequence"/>
</dbReference>
<feature type="transmembrane region" description="Helical" evidence="2">
    <location>
        <begin position="197"/>
        <end position="217"/>
    </location>
</feature>
<accession>A0ABD3VKU8</accession>
<evidence type="ECO:0000313" key="4">
    <source>
        <dbReference type="EMBL" id="KAL3861157.1"/>
    </source>
</evidence>
<keyword evidence="2" id="KW-1133">Transmembrane helix</keyword>
<feature type="compositionally biased region" description="Basic and acidic residues" evidence="1">
    <location>
        <begin position="162"/>
        <end position="173"/>
    </location>
</feature>
<sequence length="236" mass="26939">MRRYLPGIIFFFGLFIDFFCADNDGVQMTGTYAYPKLSHDSHQLFLNKLLSQSEKQHDDKPVNYIHNILKNKGIFSTFEDKTHKTLKFKMHTDECNDTFCAYLGYMFLKSGYHAGQFIYSKQYGVLKFIIQADADMEKRDVRYERSSGASNSSRISGPQKFHSIDTEGNEEGKSNPTPPPAGQIGDRNHDMKSTIRMVLITGFGIIWILAVVLVVFIKRRCRRVNAGRANISDAVN</sequence>